<evidence type="ECO:0000313" key="6">
    <source>
        <dbReference type="Proteomes" id="UP000232323"/>
    </source>
</evidence>
<dbReference type="SUPFAM" id="SSF103511">
    <property type="entry name" value="Chlorophyll a-b binding protein"/>
    <property type="match status" value="1"/>
</dbReference>
<dbReference type="EMBL" id="BEGY01000012">
    <property type="protein sequence ID" value="GAX75510.1"/>
    <property type="molecule type" value="Genomic_DNA"/>
</dbReference>
<dbReference type="Proteomes" id="UP000232323">
    <property type="component" value="Unassembled WGS sequence"/>
</dbReference>
<keyword evidence="3" id="KW-0934">Plastid</keyword>
<evidence type="ECO:0000256" key="3">
    <source>
        <dbReference type="ARBA" id="ARBA00022640"/>
    </source>
</evidence>
<accession>A0A250WYC6</accession>
<dbReference type="STRING" id="1157962.A0A250WYC6"/>
<name>A0A250WYC6_9CHLO</name>
<evidence type="ECO:0000313" key="5">
    <source>
        <dbReference type="EMBL" id="GAX75510.1"/>
    </source>
</evidence>
<dbReference type="InterPro" id="IPR022796">
    <property type="entry name" value="Chloroa_b-bind"/>
</dbReference>
<evidence type="ECO:0000256" key="2">
    <source>
        <dbReference type="ARBA" id="ARBA00022528"/>
    </source>
</evidence>
<keyword evidence="6" id="KW-1185">Reference proteome</keyword>
<dbReference type="Pfam" id="PF00504">
    <property type="entry name" value="Chloroa_b-bind"/>
    <property type="match status" value="1"/>
</dbReference>
<comment type="caution">
    <text evidence="5">The sequence shown here is derived from an EMBL/GenBank/DDBJ whole genome shotgun (WGS) entry which is preliminary data.</text>
</comment>
<organism evidence="5 6">
    <name type="scientific">Chlamydomonas eustigma</name>
    <dbReference type="NCBI Taxonomy" id="1157962"/>
    <lineage>
        <taxon>Eukaryota</taxon>
        <taxon>Viridiplantae</taxon>
        <taxon>Chlorophyta</taxon>
        <taxon>core chlorophytes</taxon>
        <taxon>Chlorophyceae</taxon>
        <taxon>CS clade</taxon>
        <taxon>Chlamydomonadales</taxon>
        <taxon>Chlamydomonadaceae</taxon>
        <taxon>Chlamydomonas</taxon>
    </lineage>
</organism>
<evidence type="ECO:0000256" key="1">
    <source>
        <dbReference type="ARBA" id="ARBA00004229"/>
    </source>
</evidence>
<dbReference type="AlphaFoldDB" id="A0A250WYC6"/>
<gene>
    <name evidence="5" type="ORF">CEUSTIGMA_g2953.t1</name>
</gene>
<sequence length="171" mass="18130">MMKISPHSASRLSSRLSVGARPLRLAAPRLLRSSTPDQEPVTSAPSRSVQDFQILNPTTEAINGRAAMIGFVAAVVSEAVTHQAVWSQVVGRYVNEELVERPIGAASLGFAMFVVLTTMASLAPKLLEGTEVSGKAFGPFTPNLELVLGRTAQMGFLGLILVETLKGSSLL</sequence>
<protein>
    <submittedName>
        <fullName evidence="5">Uncharacterized protein</fullName>
    </submittedName>
</protein>
<reference evidence="5 6" key="1">
    <citation type="submission" date="2017-08" db="EMBL/GenBank/DDBJ databases">
        <title>Acidophilic green algal genome provides insights into adaptation to an acidic environment.</title>
        <authorList>
            <person name="Hirooka S."/>
            <person name="Hirose Y."/>
            <person name="Kanesaki Y."/>
            <person name="Higuchi S."/>
            <person name="Fujiwara T."/>
            <person name="Onuma R."/>
            <person name="Era A."/>
            <person name="Ohbayashi R."/>
            <person name="Uzuka A."/>
            <person name="Nozaki H."/>
            <person name="Yoshikawa H."/>
            <person name="Miyagishima S.Y."/>
        </authorList>
    </citation>
    <scope>NUCLEOTIDE SEQUENCE [LARGE SCALE GENOMIC DNA]</scope>
    <source>
        <strain evidence="5 6">NIES-2499</strain>
    </source>
</reference>
<proteinExistence type="predicted"/>
<dbReference type="GO" id="GO:0009507">
    <property type="term" value="C:chloroplast"/>
    <property type="evidence" value="ECO:0007669"/>
    <property type="project" value="UniProtKB-SubCell"/>
</dbReference>
<dbReference type="Gene3D" id="1.10.3460.10">
    <property type="entry name" value="Chlorophyll a/b binding protein domain"/>
    <property type="match status" value="1"/>
</dbReference>
<feature type="compositionally biased region" description="Polar residues" evidence="4">
    <location>
        <begin position="33"/>
        <end position="48"/>
    </location>
</feature>
<keyword evidence="2" id="KW-0150">Chloroplast</keyword>
<feature type="region of interest" description="Disordered" evidence="4">
    <location>
        <begin position="29"/>
        <end position="48"/>
    </location>
</feature>
<evidence type="ECO:0000256" key="4">
    <source>
        <dbReference type="SAM" id="MobiDB-lite"/>
    </source>
</evidence>
<comment type="subcellular location">
    <subcellularLocation>
        <location evidence="1">Plastid</location>
        <location evidence="1">Chloroplast</location>
    </subcellularLocation>
</comment>
<dbReference type="OrthoDB" id="539137at2759"/>